<protein>
    <submittedName>
        <fullName evidence="1">Uncharacterized protein</fullName>
    </submittedName>
</protein>
<accession>A0A7J5BNL9</accession>
<dbReference type="Pfam" id="PF18944">
    <property type="entry name" value="DUF5691"/>
    <property type="match status" value="1"/>
</dbReference>
<keyword evidence="2" id="KW-1185">Reference proteome</keyword>
<dbReference type="AlphaFoldDB" id="A0A7J5BNL9"/>
<dbReference type="RefSeq" id="WP_158041697.1">
    <property type="nucleotide sequence ID" value="NZ_JACCFV010000001.1"/>
</dbReference>
<evidence type="ECO:0000313" key="2">
    <source>
        <dbReference type="Proteomes" id="UP000467240"/>
    </source>
</evidence>
<name>A0A7J5BNL9_9MICO</name>
<gene>
    <name evidence="1" type="ORF">F8O01_14655</name>
</gene>
<organism evidence="1 2">
    <name type="scientific">Pseudoclavibacter chungangensis</name>
    <dbReference type="NCBI Taxonomy" id="587635"/>
    <lineage>
        <taxon>Bacteria</taxon>
        <taxon>Bacillati</taxon>
        <taxon>Actinomycetota</taxon>
        <taxon>Actinomycetes</taxon>
        <taxon>Micrococcales</taxon>
        <taxon>Microbacteriaceae</taxon>
        <taxon>Pseudoclavibacter</taxon>
    </lineage>
</organism>
<dbReference type="EMBL" id="WBJZ01000021">
    <property type="protein sequence ID" value="KAB1653860.1"/>
    <property type="molecule type" value="Genomic_DNA"/>
</dbReference>
<reference evidence="1 2" key="1">
    <citation type="submission" date="2019-09" db="EMBL/GenBank/DDBJ databases">
        <title>Phylogeny of genus Pseudoclavibacter and closely related genus.</title>
        <authorList>
            <person name="Li Y."/>
        </authorList>
    </citation>
    <scope>NUCLEOTIDE SEQUENCE [LARGE SCALE GENOMIC DNA]</scope>
    <source>
        <strain evidence="1 2">DSM 23821</strain>
    </source>
</reference>
<dbReference type="Proteomes" id="UP000467240">
    <property type="component" value="Unassembled WGS sequence"/>
</dbReference>
<sequence length="533" mass="57792">MSTDSVTDAQATTAFSAWREELGSAALVGTGRRQVPPPPAALGVAPPEGRGREALLLDLAAFDDVVRRADQRVGAAEPLEPAAPETRPDASPQAVRVLQELLGEGKSERIPRDSVADLVEAWLELADARGVVVPFRLLPGLIRFQGVSRPLGPQLAWGERGRWLRPRSDDEVLLDGLGDASVDELVRGLKDLTPTGAGDAMLRLSDAEPAAVVGAIRTVWSTLSADTRTRILPRLPVAAADSEEGRGAVDPLAEEFLEACLDDRAAGVRAQARHVLTKLPDSRFAARMAARLRPLIVVEGGLLRQTRVSVRLPDVIDDEAERDGMPEQSGGRGHDLEAWLDRILRAAPLSVWTDVVPGRLERIAPLLVEQLPRGRGMEVIAAVRGQHATDWARALLASGGSPELLSLVPPAERERFAVERLRRKTATTDVPGYELVETPGPWSTELGELALAAAIPAPPQPEQADGRRVQQPSRRWLVSRPLLGRRLPATVEPRMRELIMSTRVDTAYDAFRRVLVAELRRRDLAAAVSEAFA</sequence>
<evidence type="ECO:0000313" key="1">
    <source>
        <dbReference type="EMBL" id="KAB1653860.1"/>
    </source>
</evidence>
<comment type="caution">
    <text evidence="1">The sequence shown here is derived from an EMBL/GenBank/DDBJ whole genome shotgun (WGS) entry which is preliminary data.</text>
</comment>
<dbReference type="InterPro" id="IPR043746">
    <property type="entry name" value="DUF5691"/>
</dbReference>
<dbReference type="OrthoDB" id="262508at2"/>
<proteinExistence type="predicted"/>